<dbReference type="OrthoDB" id="1476984at2759"/>
<dbReference type="CDD" id="cd00452">
    <property type="entry name" value="KDPG_aldolase"/>
    <property type="match status" value="1"/>
</dbReference>
<accession>A0A8J5Y0C5</accession>
<keyword evidence="6" id="KW-0479">Metal-binding</keyword>
<keyword evidence="8" id="KW-1185">Reference proteome</keyword>
<sequence>MSMLSRIARPLVGAHLGRGAAVRCLAMGPAAGGKVSDEMLDKLSTLSTQALIDGLWVMGWPSSFIEGARPLAKGQKCAGRAVTLNFVPHRPDIQMDKPAGEASPEYEAFEKCGPREVLVMASVGPWESVGGDIKFLRLKQLRVGGLVTDGSVRDTDEILSYGFPVFSFSTTAKQGPAIMQPWECNGVIECGKVAVRPGDAIIGDQDGVVVVPAAVAEKVYEIAHGREVIEKVIKDELVQNPGPPGRYYPFKPPIKPESPLGQLLTKKGIQFHSTLAGPRRGFAASSGARRGFAAYPGLAADPYMKSEESAAKCLEFMATHRATAVLRTPSKESAAGAMDAAIRGGFKLCEFTLTTPGCLDVLADFRAKYDGKCMVGCGTILDINDAKRAIDAGAQFIIAPVFVPEVVTWCSMRNIVICPGTQTPTEAYGAYKMGAPIQKIFPGVANNHMWIKAVSAALPCLSLMPTSGVDLDNAGEYLKSGAFGVGLVAPLFPPEKVAASDWDAIEANAVKVMEKVRAVGPKLKH</sequence>
<evidence type="ECO:0000256" key="5">
    <source>
        <dbReference type="ARBA" id="ARBA00023277"/>
    </source>
</evidence>
<dbReference type="InterPro" id="IPR005493">
    <property type="entry name" value="RraA/RraA-like"/>
</dbReference>
<dbReference type="EMBL" id="JAGTXO010000003">
    <property type="protein sequence ID" value="KAG8468910.1"/>
    <property type="molecule type" value="Genomic_DNA"/>
</dbReference>
<dbReference type="Gene3D" id="3.50.30.40">
    <property type="entry name" value="Ribonuclease E inhibitor RraA/RraA-like"/>
    <property type="match status" value="1"/>
</dbReference>
<evidence type="ECO:0000256" key="4">
    <source>
        <dbReference type="ARBA" id="ARBA00023239"/>
    </source>
</evidence>
<dbReference type="Proteomes" id="UP000751190">
    <property type="component" value="Unassembled WGS sequence"/>
</dbReference>
<feature type="binding site" evidence="6">
    <location>
        <position position="153"/>
    </location>
    <ligand>
        <name>substrate</name>
    </ligand>
</feature>
<evidence type="ECO:0000313" key="7">
    <source>
        <dbReference type="EMBL" id="KAG8468910.1"/>
    </source>
</evidence>
<evidence type="ECO:0000256" key="1">
    <source>
        <dbReference type="ARBA" id="ARBA00004761"/>
    </source>
</evidence>
<comment type="subunit">
    <text evidence="3">Homotrimer.</text>
</comment>
<dbReference type="InterPro" id="IPR013785">
    <property type="entry name" value="Aldolase_TIM"/>
</dbReference>
<proteinExistence type="inferred from homology"/>
<dbReference type="Gene3D" id="3.20.20.70">
    <property type="entry name" value="Aldolase class I"/>
    <property type="match status" value="1"/>
</dbReference>
<dbReference type="CDD" id="cd16841">
    <property type="entry name" value="RraA_family"/>
    <property type="match status" value="1"/>
</dbReference>
<comment type="pathway">
    <text evidence="1">Carbohydrate acid metabolism.</text>
</comment>
<dbReference type="InterPro" id="IPR000887">
    <property type="entry name" value="Aldlse_KDPG_KHG"/>
</dbReference>
<dbReference type="GO" id="GO:0016829">
    <property type="term" value="F:lyase activity"/>
    <property type="evidence" value="ECO:0007669"/>
    <property type="project" value="UniProtKB-KW"/>
</dbReference>
<keyword evidence="6" id="KW-0460">Magnesium</keyword>
<organism evidence="7 8">
    <name type="scientific">Diacronema lutheri</name>
    <name type="common">Unicellular marine alga</name>
    <name type="synonym">Monochrysis lutheri</name>
    <dbReference type="NCBI Taxonomy" id="2081491"/>
    <lineage>
        <taxon>Eukaryota</taxon>
        <taxon>Haptista</taxon>
        <taxon>Haptophyta</taxon>
        <taxon>Pavlovophyceae</taxon>
        <taxon>Pavlovales</taxon>
        <taxon>Pavlovaceae</taxon>
        <taxon>Diacronema</taxon>
    </lineage>
</organism>
<keyword evidence="5" id="KW-0119">Carbohydrate metabolism</keyword>
<reference evidence="7" key="1">
    <citation type="submission" date="2021-05" db="EMBL/GenBank/DDBJ databases">
        <title>The genome of the haptophyte Pavlova lutheri (Diacronema luteri, Pavlovales) - a model for lipid biosynthesis in eukaryotic algae.</title>
        <authorList>
            <person name="Hulatt C.J."/>
            <person name="Posewitz M.C."/>
        </authorList>
    </citation>
    <scope>NUCLEOTIDE SEQUENCE</scope>
    <source>
        <strain evidence="7">NIVA-4/92</strain>
    </source>
</reference>
<protein>
    <submittedName>
        <fullName evidence="7">Uncharacterized protein</fullName>
    </submittedName>
</protein>
<dbReference type="PANTHER" id="PTHR30246">
    <property type="entry name" value="2-KETO-3-DEOXY-6-PHOSPHOGLUCONATE ALDOLASE"/>
    <property type="match status" value="1"/>
</dbReference>
<name>A0A8J5Y0C5_DIALT</name>
<dbReference type="GO" id="GO:0046872">
    <property type="term" value="F:metal ion binding"/>
    <property type="evidence" value="ECO:0007669"/>
    <property type="project" value="UniProtKB-KW"/>
</dbReference>
<evidence type="ECO:0000313" key="8">
    <source>
        <dbReference type="Proteomes" id="UP000751190"/>
    </source>
</evidence>
<dbReference type="SUPFAM" id="SSF89562">
    <property type="entry name" value="RraA-like"/>
    <property type="match status" value="1"/>
</dbReference>
<evidence type="ECO:0000256" key="2">
    <source>
        <dbReference type="ARBA" id="ARBA00006906"/>
    </source>
</evidence>
<evidence type="ECO:0000256" key="3">
    <source>
        <dbReference type="ARBA" id="ARBA00011233"/>
    </source>
</evidence>
<dbReference type="PANTHER" id="PTHR30246:SF1">
    <property type="entry name" value="2-DEHYDRO-3-DEOXY-6-PHOSPHOGALACTONATE ALDOLASE-RELATED"/>
    <property type="match status" value="1"/>
</dbReference>
<dbReference type="AlphaFoldDB" id="A0A8J5Y0C5"/>
<comment type="caution">
    <text evidence="7">The sequence shown here is derived from an EMBL/GenBank/DDBJ whole genome shotgun (WGS) entry which is preliminary data.</text>
</comment>
<comment type="cofactor">
    <cofactor evidence="6">
        <name>Mg(2+)</name>
        <dbReference type="ChEBI" id="CHEBI:18420"/>
    </cofactor>
</comment>
<dbReference type="Pfam" id="PF01081">
    <property type="entry name" value="Aldolase"/>
    <property type="match status" value="1"/>
</dbReference>
<dbReference type="SUPFAM" id="SSF51569">
    <property type="entry name" value="Aldolase"/>
    <property type="match status" value="1"/>
</dbReference>
<keyword evidence="4" id="KW-0456">Lyase</keyword>
<dbReference type="InterPro" id="IPR036704">
    <property type="entry name" value="RraA/RraA-like_sf"/>
</dbReference>
<dbReference type="Pfam" id="PF03737">
    <property type="entry name" value="RraA-like"/>
    <property type="match status" value="1"/>
</dbReference>
<evidence type="ECO:0000256" key="6">
    <source>
        <dbReference type="PIRSR" id="PIRSR605493-1"/>
    </source>
</evidence>
<gene>
    <name evidence="7" type="ORF">KFE25_007428</name>
</gene>
<comment type="similarity">
    <text evidence="2">Belongs to the KHG/KDPG aldolase family.</text>
</comment>
<feature type="binding site" evidence="6">
    <location>
        <position position="154"/>
    </location>
    <ligand>
        <name>Mg(2+)</name>
        <dbReference type="ChEBI" id="CHEBI:18420"/>
    </ligand>
</feature>